<dbReference type="InterPro" id="IPR050950">
    <property type="entry name" value="HTH-type_LysR_regulators"/>
</dbReference>
<dbReference type="Gene3D" id="1.10.10.10">
    <property type="entry name" value="Winged helix-like DNA-binding domain superfamily/Winged helix DNA-binding domain"/>
    <property type="match status" value="1"/>
</dbReference>
<dbReference type="GO" id="GO:0003677">
    <property type="term" value="F:DNA binding"/>
    <property type="evidence" value="ECO:0007669"/>
    <property type="project" value="UniProtKB-KW"/>
</dbReference>
<keyword evidence="4" id="KW-0804">Transcription</keyword>
<gene>
    <name evidence="6" type="ORF">FHW18_000160</name>
</gene>
<feature type="domain" description="HTH lysR-type" evidence="5">
    <location>
        <begin position="1"/>
        <end position="61"/>
    </location>
</feature>
<dbReference type="SUPFAM" id="SSF53850">
    <property type="entry name" value="Periplasmic binding protein-like II"/>
    <property type="match status" value="1"/>
</dbReference>
<keyword evidence="2" id="KW-0805">Transcription regulation</keyword>
<dbReference type="PANTHER" id="PTHR30419">
    <property type="entry name" value="HTH-TYPE TRANSCRIPTIONAL REGULATOR YBHD"/>
    <property type="match status" value="1"/>
</dbReference>
<sequence>MYTASLRPLRYLQLVVAHGSFRAAGLAAGISQPAISQAMKRLEREWCMPLFEKEGRRKRPTAQALRVLNRLAEIGNALESLATEPVDDSAIRALATAPSTSTLTVGMAPAAALLYGPVIEEVWRSHHPDGRLQVVNSHSEGMLAALDRAEIDLVIAPQSVGRPSAGRVTQSLHTAKPVLCARAGHPLTRATSLEQIVAAGWAVESDDGAGATVIREALRARRLALPRIRVECSDYPALFDVVARSDLLCVVPHPVLLPCDDPPRLVPLRIQDPLPDYDVSVSWQALPRHRVAAAVLAIVRALTALPSHLH</sequence>
<dbReference type="PANTHER" id="PTHR30419:SF30">
    <property type="entry name" value="LYSR FAMILY TRANSCRIPTIONAL REGULATOR"/>
    <property type="match status" value="1"/>
</dbReference>
<dbReference type="PROSITE" id="PS50931">
    <property type="entry name" value="HTH_LYSR"/>
    <property type="match status" value="1"/>
</dbReference>
<comment type="similarity">
    <text evidence="1">Belongs to the LysR transcriptional regulatory family.</text>
</comment>
<evidence type="ECO:0000256" key="2">
    <source>
        <dbReference type="ARBA" id="ARBA00023015"/>
    </source>
</evidence>
<dbReference type="EMBL" id="JACBYR010000001">
    <property type="protein sequence ID" value="NYE80889.1"/>
    <property type="molecule type" value="Genomic_DNA"/>
</dbReference>
<dbReference type="RefSeq" id="WP_179582399.1">
    <property type="nucleotide sequence ID" value="NZ_JACBYR010000001.1"/>
</dbReference>
<proteinExistence type="inferred from homology"/>
<dbReference type="AlphaFoldDB" id="A0A7Y9IQ32"/>
<dbReference type="Pfam" id="PF00126">
    <property type="entry name" value="HTH_1"/>
    <property type="match status" value="1"/>
</dbReference>
<evidence type="ECO:0000313" key="7">
    <source>
        <dbReference type="Proteomes" id="UP000542125"/>
    </source>
</evidence>
<keyword evidence="7" id="KW-1185">Reference proteome</keyword>
<dbReference type="InterPro" id="IPR005119">
    <property type="entry name" value="LysR_subst-bd"/>
</dbReference>
<dbReference type="InterPro" id="IPR036388">
    <property type="entry name" value="WH-like_DNA-bd_sf"/>
</dbReference>
<dbReference type="Pfam" id="PF03466">
    <property type="entry name" value="LysR_substrate"/>
    <property type="match status" value="1"/>
</dbReference>
<accession>A0A7Y9IQ32</accession>
<dbReference type="InterPro" id="IPR000847">
    <property type="entry name" value="LysR_HTH_N"/>
</dbReference>
<dbReference type="SUPFAM" id="SSF46785">
    <property type="entry name" value="Winged helix' DNA-binding domain"/>
    <property type="match status" value="1"/>
</dbReference>
<evidence type="ECO:0000259" key="5">
    <source>
        <dbReference type="PROSITE" id="PS50931"/>
    </source>
</evidence>
<comment type="caution">
    <text evidence="6">The sequence shown here is derived from an EMBL/GenBank/DDBJ whole genome shotgun (WGS) entry which is preliminary data.</text>
</comment>
<evidence type="ECO:0000256" key="1">
    <source>
        <dbReference type="ARBA" id="ARBA00009437"/>
    </source>
</evidence>
<keyword evidence="3 6" id="KW-0238">DNA-binding</keyword>
<organism evidence="6 7">
    <name type="scientific">Pigmentiphaga litoralis</name>
    <dbReference type="NCBI Taxonomy" id="516702"/>
    <lineage>
        <taxon>Bacteria</taxon>
        <taxon>Pseudomonadati</taxon>
        <taxon>Pseudomonadota</taxon>
        <taxon>Betaproteobacteria</taxon>
        <taxon>Burkholderiales</taxon>
        <taxon>Alcaligenaceae</taxon>
        <taxon>Pigmentiphaga</taxon>
    </lineage>
</organism>
<dbReference type="InterPro" id="IPR036390">
    <property type="entry name" value="WH_DNA-bd_sf"/>
</dbReference>
<dbReference type="Proteomes" id="UP000542125">
    <property type="component" value="Unassembled WGS sequence"/>
</dbReference>
<dbReference type="GO" id="GO:0005829">
    <property type="term" value="C:cytosol"/>
    <property type="evidence" value="ECO:0007669"/>
    <property type="project" value="TreeGrafter"/>
</dbReference>
<evidence type="ECO:0000256" key="4">
    <source>
        <dbReference type="ARBA" id="ARBA00023163"/>
    </source>
</evidence>
<dbReference type="GO" id="GO:0003700">
    <property type="term" value="F:DNA-binding transcription factor activity"/>
    <property type="evidence" value="ECO:0007669"/>
    <property type="project" value="InterPro"/>
</dbReference>
<evidence type="ECO:0000256" key="3">
    <source>
        <dbReference type="ARBA" id="ARBA00023125"/>
    </source>
</evidence>
<protein>
    <submittedName>
        <fullName evidence="6">DNA-binding transcriptional LysR family regulator</fullName>
    </submittedName>
</protein>
<name>A0A7Y9IQ32_9BURK</name>
<dbReference type="Gene3D" id="3.40.190.10">
    <property type="entry name" value="Periplasmic binding protein-like II"/>
    <property type="match status" value="2"/>
</dbReference>
<reference evidence="6 7" key="1">
    <citation type="submission" date="2020-07" db="EMBL/GenBank/DDBJ databases">
        <title>Genomic Encyclopedia of Type Strains, Phase IV (KMG-V): Genome sequencing to study the core and pangenomes of soil and plant-associated prokaryotes.</title>
        <authorList>
            <person name="Whitman W."/>
        </authorList>
    </citation>
    <scope>NUCLEOTIDE SEQUENCE [LARGE SCALE GENOMIC DNA]</scope>
    <source>
        <strain evidence="6 7">SAS40</strain>
    </source>
</reference>
<evidence type="ECO:0000313" key="6">
    <source>
        <dbReference type="EMBL" id="NYE80889.1"/>
    </source>
</evidence>